<dbReference type="RefSeq" id="WP_140019966.1">
    <property type="nucleotide sequence ID" value="NZ_JACIEX010000003.1"/>
</dbReference>
<organism evidence="1 2">
    <name type="scientific">Brucella pecoris</name>
    <dbReference type="NCBI Taxonomy" id="867683"/>
    <lineage>
        <taxon>Bacteria</taxon>
        <taxon>Pseudomonadati</taxon>
        <taxon>Pseudomonadota</taxon>
        <taxon>Alphaproteobacteria</taxon>
        <taxon>Hyphomicrobiales</taxon>
        <taxon>Brucellaceae</taxon>
        <taxon>Brucella/Ochrobactrum group</taxon>
        <taxon>Brucella</taxon>
    </lineage>
</organism>
<proteinExistence type="predicted"/>
<comment type="caution">
    <text evidence="1">The sequence shown here is derived from an EMBL/GenBank/DDBJ whole genome shotgun (WGS) entry which is preliminary data.</text>
</comment>
<dbReference type="AlphaFoldDB" id="A0A5C5CPN7"/>
<accession>A0A5C5CPN7</accession>
<dbReference type="Proteomes" id="UP000313390">
    <property type="component" value="Unassembled WGS sequence"/>
</dbReference>
<dbReference type="EMBL" id="VEWK01000003">
    <property type="protein sequence ID" value="TNV13343.1"/>
    <property type="molecule type" value="Genomic_DNA"/>
</dbReference>
<gene>
    <name evidence="1" type="ORF">FIB18_06605</name>
</gene>
<sequence>MRSLLLKLAIGVMGCSSLYLIQTPDARAESWGCHVILCLSNPGGPMQYSECRPPIQKLWSWLARGHAFPTCNGVGFKSSRPRYESYYCQSGYRLFAGQSAGGRAATCISTSLQAVDGAFCRNERSVASIEKTVISPRMQRNNSRNQCLAYVTTRPFVREKPSYIDVTIDHLGKHRVWY</sequence>
<evidence type="ECO:0000313" key="1">
    <source>
        <dbReference type="EMBL" id="TNV13343.1"/>
    </source>
</evidence>
<reference evidence="1 2" key="1">
    <citation type="journal article" date="2011" name="Int. J. Syst. Evol. Microbiol.">
        <title>Ochrobactrum pecoris sp. nov., isolated from farm animals.</title>
        <authorList>
            <person name="Kampfer P."/>
            <person name="Huber B."/>
            <person name="Busse H.J."/>
            <person name="Scholz H.C."/>
            <person name="Tomaso H."/>
            <person name="Hotzel H."/>
            <person name="Melzer F."/>
        </authorList>
    </citation>
    <scope>NUCLEOTIDE SEQUENCE [LARGE SCALE GENOMIC DNA]</scope>
    <source>
        <strain evidence="1 2">08RB2639</strain>
    </source>
</reference>
<protein>
    <submittedName>
        <fullName evidence="1">Uncharacterized protein</fullName>
    </submittedName>
</protein>
<name>A0A5C5CPN7_9HYPH</name>
<evidence type="ECO:0000313" key="2">
    <source>
        <dbReference type="Proteomes" id="UP000313390"/>
    </source>
</evidence>